<sequence length="479" mass="54504">MTRYADDHYPARVDTKTDDIIHIYIYIYIYIYIALRCMYKSRQYPSSARATRRKIQSYAAAAAAAVRLLDDAYIYIGICIRVKKNRGRYRNCIQLSDTFITINSNRNDCVRKQCRLRSRWQRLFYSVQLIKLESCTHNVSRRSTAKFMYKNPRHSYTIILVKLLKRPFTSSAERTAAVVVVVVVNSVYGATTESMFCGNSKKKISYSLQRRQQRSAILMLDRSAARVCIFRAFVIRSARVHQRTAIYNALRSFRRFCVGWPKIEPQIGTNRSEGIEIASMGTSSTTTRASSSSSSTAECRQLTRCRERGKQETHCPHLERAIGCEGDAAGAAAGAAAAAESALPQPEAERRHLLLFFASRPFRRVRRAVHHYQRTSAVRHMAPGAPRFFVYRTCVCVFVRARDCPRAIFPLLLLLLLSFHARPPAGYLCVSVYTCVRLCACSKHSRGPAERKKVRCATKRTWSTVFFSSTRAGTTTVPD</sequence>
<keyword evidence="1" id="KW-0472">Membrane</keyword>
<feature type="transmembrane region" description="Helical" evidence="1">
    <location>
        <begin position="58"/>
        <end position="78"/>
    </location>
</feature>
<evidence type="ECO:0000313" key="2">
    <source>
        <dbReference type="EMBL" id="CAB0031455.1"/>
    </source>
</evidence>
<feature type="transmembrane region" description="Helical" evidence="1">
    <location>
        <begin position="20"/>
        <end position="38"/>
    </location>
</feature>
<keyword evidence="1" id="KW-1133">Transmembrane helix</keyword>
<gene>
    <name evidence="2" type="ORF">TBRA_LOCUS3424</name>
</gene>
<evidence type="ECO:0000256" key="1">
    <source>
        <dbReference type="SAM" id="Phobius"/>
    </source>
</evidence>
<accession>A0A6H5I4Z9</accession>
<reference evidence="2 3" key="1">
    <citation type="submission" date="2020-02" db="EMBL/GenBank/DDBJ databases">
        <authorList>
            <person name="Ferguson B K."/>
        </authorList>
    </citation>
    <scope>NUCLEOTIDE SEQUENCE [LARGE SCALE GENOMIC DNA]</scope>
</reference>
<organism evidence="2 3">
    <name type="scientific">Trichogramma brassicae</name>
    <dbReference type="NCBI Taxonomy" id="86971"/>
    <lineage>
        <taxon>Eukaryota</taxon>
        <taxon>Metazoa</taxon>
        <taxon>Ecdysozoa</taxon>
        <taxon>Arthropoda</taxon>
        <taxon>Hexapoda</taxon>
        <taxon>Insecta</taxon>
        <taxon>Pterygota</taxon>
        <taxon>Neoptera</taxon>
        <taxon>Endopterygota</taxon>
        <taxon>Hymenoptera</taxon>
        <taxon>Apocrita</taxon>
        <taxon>Proctotrupomorpha</taxon>
        <taxon>Chalcidoidea</taxon>
        <taxon>Trichogrammatidae</taxon>
        <taxon>Trichogramma</taxon>
    </lineage>
</organism>
<name>A0A6H5I4Z9_9HYME</name>
<keyword evidence="3" id="KW-1185">Reference proteome</keyword>
<protein>
    <submittedName>
        <fullName evidence="2">Uncharacterized protein</fullName>
    </submittedName>
</protein>
<dbReference type="Proteomes" id="UP000479190">
    <property type="component" value="Unassembled WGS sequence"/>
</dbReference>
<dbReference type="EMBL" id="CADCXV010000645">
    <property type="protein sequence ID" value="CAB0031455.1"/>
    <property type="molecule type" value="Genomic_DNA"/>
</dbReference>
<dbReference type="AlphaFoldDB" id="A0A6H5I4Z9"/>
<evidence type="ECO:0000313" key="3">
    <source>
        <dbReference type="Proteomes" id="UP000479190"/>
    </source>
</evidence>
<keyword evidence="1" id="KW-0812">Transmembrane</keyword>
<proteinExistence type="predicted"/>